<dbReference type="Proteomes" id="UP000230709">
    <property type="component" value="Chromosome"/>
</dbReference>
<reference evidence="2" key="1">
    <citation type="submission" date="2017-10" db="EMBL/GenBank/DDBJ databases">
        <title>Completed PacBio SMRT sequence of Methylosinus trichosporium OB3b reveals presence of a third large plasmid.</title>
        <authorList>
            <person name="Charles T.C."/>
            <person name="Lynch M.D.J."/>
            <person name="Heil J.R."/>
            <person name="Cheng J."/>
        </authorList>
    </citation>
    <scope>NUCLEOTIDE SEQUENCE [LARGE SCALE GENOMIC DNA]</scope>
    <source>
        <strain evidence="2">OB3b</strain>
    </source>
</reference>
<gene>
    <name evidence="1" type="ORF">CQW49_03050</name>
</gene>
<evidence type="ECO:0000313" key="2">
    <source>
        <dbReference type="Proteomes" id="UP000230709"/>
    </source>
</evidence>
<name>A0A2D2CW88_METT3</name>
<evidence type="ECO:0000313" key="1">
    <source>
        <dbReference type="EMBL" id="ATQ66973.1"/>
    </source>
</evidence>
<evidence type="ECO:0008006" key="3">
    <source>
        <dbReference type="Google" id="ProtNLM"/>
    </source>
</evidence>
<accession>A0A2D2CW88</accession>
<dbReference type="EMBL" id="CP023737">
    <property type="protein sequence ID" value="ATQ66973.1"/>
    <property type="molecule type" value="Genomic_DNA"/>
</dbReference>
<organism evidence="1 2">
    <name type="scientific">Methylosinus trichosporium (strain ATCC 35070 / NCIMB 11131 / UNIQEM 75 / OB3b)</name>
    <dbReference type="NCBI Taxonomy" id="595536"/>
    <lineage>
        <taxon>Bacteria</taxon>
        <taxon>Pseudomonadati</taxon>
        <taxon>Pseudomonadota</taxon>
        <taxon>Alphaproteobacteria</taxon>
        <taxon>Hyphomicrobiales</taxon>
        <taxon>Methylocystaceae</taxon>
        <taxon>Methylosinus</taxon>
    </lineage>
</organism>
<keyword evidence="2" id="KW-1185">Reference proteome</keyword>
<dbReference type="SUPFAM" id="SSF53756">
    <property type="entry name" value="UDP-Glycosyltransferase/glycogen phosphorylase"/>
    <property type="match status" value="1"/>
</dbReference>
<dbReference type="KEGG" id="mtw:CQW49_03050"/>
<dbReference type="Gene3D" id="3.40.50.2000">
    <property type="entry name" value="Glycogen Phosphorylase B"/>
    <property type="match status" value="1"/>
</dbReference>
<proteinExistence type="predicted"/>
<protein>
    <recommendedName>
        <fullName evidence="3">Glycosyl transferase family 1</fullName>
    </recommendedName>
</protein>
<dbReference type="AlphaFoldDB" id="A0A2D2CW88"/>
<dbReference type="RefSeq" id="WP_003611008.1">
    <property type="nucleotide sequence ID" value="NZ_ADVE02000001.1"/>
</dbReference>
<sequence length="379" mass="40942">MTVEPAPRKTLFLVSTAGAPCGVEAFARGIAATWGRIGGEARSLSVSGRLRDLAAIWRALAEAEALAINVPVVAWKAMLLTPLAALIMARLRGRVSVLVLHEWADLDWRRRIVVGAYALVAQRLVFSSPHVRSGFEESRVMRFMNKPSVIAPIPSNIPPVAPAAAPPVAARLREAKARGALIVGHFGSIYPKKQCGFVLDVAQAARGVFCVFIGGFVKGVDRVEEEFFAKARDLRVDDRILVTGYVDDFAELNALFREVDCFVYRFPEGLTSRRGSVLACLQSGRPVIVNAPRDAAELDHHRGYRRALAGGSLRLVEGAADVAAYVEALASLGPRGVEPLPAQSYDECWRDAATAVAAALAPRARRPISARFSRASIRA</sequence>